<evidence type="ECO:0008006" key="4">
    <source>
        <dbReference type="Google" id="ProtNLM"/>
    </source>
</evidence>
<accession>A0ABU5NZ75</accession>
<comment type="caution">
    <text evidence="2">The sequence shown here is derived from an EMBL/GenBank/DDBJ whole genome shotgun (WGS) entry which is preliminary data.</text>
</comment>
<dbReference type="Proteomes" id="UP001305746">
    <property type="component" value="Unassembled WGS sequence"/>
</dbReference>
<gene>
    <name evidence="2" type="ORF">U5822_10575</name>
</gene>
<proteinExistence type="predicted"/>
<evidence type="ECO:0000313" key="3">
    <source>
        <dbReference type="Proteomes" id="UP001305746"/>
    </source>
</evidence>
<feature type="region of interest" description="Disordered" evidence="1">
    <location>
        <begin position="33"/>
        <end position="69"/>
    </location>
</feature>
<keyword evidence="3" id="KW-1185">Reference proteome</keyword>
<organism evidence="2 3">
    <name type="scientific">Marinobacter qingdaonensis</name>
    <dbReference type="NCBI Taxonomy" id="3108486"/>
    <lineage>
        <taxon>Bacteria</taxon>
        <taxon>Pseudomonadati</taxon>
        <taxon>Pseudomonadota</taxon>
        <taxon>Gammaproteobacteria</taxon>
        <taxon>Pseudomonadales</taxon>
        <taxon>Marinobacteraceae</taxon>
        <taxon>Marinobacter</taxon>
    </lineage>
</organism>
<feature type="compositionally biased region" description="Low complexity" evidence="1">
    <location>
        <begin position="33"/>
        <end position="61"/>
    </location>
</feature>
<dbReference type="EMBL" id="JAYDCJ010000003">
    <property type="protein sequence ID" value="MEA1081116.1"/>
    <property type="molecule type" value="Genomic_DNA"/>
</dbReference>
<name>A0ABU5NZ75_9GAMM</name>
<reference evidence="2 3" key="1">
    <citation type="submission" date="2023-12" db="EMBL/GenBank/DDBJ databases">
        <title>Marinobacter qingdaonensis sp. nov., isolated from the intertidal sediment of Qingdao, PR China.</title>
        <authorList>
            <person name="Li Y."/>
        </authorList>
    </citation>
    <scope>NUCLEOTIDE SEQUENCE [LARGE SCALE GENOMIC DNA]</scope>
    <source>
        <strain evidence="2 3">ASW11-75</strain>
    </source>
</reference>
<evidence type="ECO:0000256" key="1">
    <source>
        <dbReference type="SAM" id="MobiDB-lite"/>
    </source>
</evidence>
<evidence type="ECO:0000313" key="2">
    <source>
        <dbReference type="EMBL" id="MEA1081116.1"/>
    </source>
</evidence>
<sequence>MPLKNHLTLKTLCLTLSVAALVPLVYRLGYATPDATTTSSPPVQTSTPASASGSSSTEPATKPTPSAPVDYQSLLEGATLMTGTLSFEQVVALMQQHHGDSLDSRLGQIDLITALLDYLRQSQPEDWRLVMQGLLEAAFPARAAELMQLAENHLEYQAWYAAGAADIRQLDPDTRMEVLMEHRAAIFGKKVAEELWQHQIRDYQMAKAMDRITADTERPLNARLEELTELVRDTYPQAAIDNQSMAMGDSFANKFMAASQADLRAMPVHQRRETIANIRRSLGYSERAVENLARLDRKRDQRWQAGDQYMAQRQEITANYEGEERERRLAEARRTLLGAEADSIRKEEEAGYFRYQQERSYGIH</sequence>
<protein>
    <recommendedName>
        <fullName evidence="4">Lipase helper protein</fullName>
    </recommendedName>
</protein>
<dbReference type="RefSeq" id="WP_322855590.1">
    <property type="nucleotide sequence ID" value="NZ_JAYDCJ010000003.1"/>
</dbReference>
<dbReference type="SUPFAM" id="SSF158855">
    <property type="entry name" value="Lipase chaperone-like"/>
    <property type="match status" value="1"/>
</dbReference>